<accession>A0ABS4DZZ7</accession>
<dbReference type="PRINTS" id="PR00081">
    <property type="entry name" value="GDHRDH"/>
</dbReference>
<evidence type="ECO:0000256" key="2">
    <source>
        <dbReference type="ARBA" id="ARBA00023002"/>
    </source>
</evidence>
<gene>
    <name evidence="4" type="ORF">J2Z17_002693</name>
</gene>
<sequence>MTRLKDKRVLVIGGASGIGAAIVERFAAEGAILAFTGRNRDTFRAIEDRCGATGLVADASDAKAVAAVVATACETLGGLDVMVFSAGASSPAVLADETAEHLDQIIGLNLRSAALAAKATVEQINAGGAMVLIGSIAGFVGVPGYGAYAASKAGLRSLGRTWAKELASKGIRVNVVSPGPTNTAMMAAVPDAVKAQLIAPIALGRMAEPAEVASAALFLASDEANYITGAELVVDGGMTA</sequence>
<evidence type="ECO:0000313" key="5">
    <source>
        <dbReference type="Proteomes" id="UP000759443"/>
    </source>
</evidence>
<dbReference type="InterPro" id="IPR036291">
    <property type="entry name" value="NAD(P)-bd_dom_sf"/>
</dbReference>
<comment type="caution">
    <text evidence="4">The sequence shown here is derived from an EMBL/GenBank/DDBJ whole genome shotgun (WGS) entry which is preliminary data.</text>
</comment>
<dbReference type="InterPro" id="IPR057326">
    <property type="entry name" value="KR_dom"/>
</dbReference>
<name>A0ABS4DZZ7_9HYPH</name>
<dbReference type="CDD" id="cd05233">
    <property type="entry name" value="SDR_c"/>
    <property type="match status" value="1"/>
</dbReference>
<dbReference type="SMART" id="SM00822">
    <property type="entry name" value="PKS_KR"/>
    <property type="match status" value="1"/>
</dbReference>
<evidence type="ECO:0000313" key="4">
    <source>
        <dbReference type="EMBL" id="MBP1851248.1"/>
    </source>
</evidence>
<dbReference type="PROSITE" id="PS00061">
    <property type="entry name" value="ADH_SHORT"/>
    <property type="match status" value="1"/>
</dbReference>
<dbReference type="InterPro" id="IPR002347">
    <property type="entry name" value="SDR_fam"/>
</dbReference>
<dbReference type="Proteomes" id="UP000759443">
    <property type="component" value="Unassembled WGS sequence"/>
</dbReference>
<dbReference type="PRINTS" id="PR00080">
    <property type="entry name" value="SDRFAMILY"/>
</dbReference>
<evidence type="ECO:0000259" key="3">
    <source>
        <dbReference type="SMART" id="SM00822"/>
    </source>
</evidence>
<dbReference type="PANTHER" id="PTHR42760">
    <property type="entry name" value="SHORT-CHAIN DEHYDROGENASES/REDUCTASES FAMILY MEMBER"/>
    <property type="match status" value="1"/>
</dbReference>
<proteinExistence type="inferred from homology"/>
<dbReference type="Pfam" id="PF13561">
    <property type="entry name" value="adh_short_C2"/>
    <property type="match status" value="1"/>
</dbReference>
<reference evidence="4 5" key="1">
    <citation type="submission" date="2021-03" db="EMBL/GenBank/DDBJ databases">
        <title>Genomic Encyclopedia of Type Strains, Phase IV (KMG-IV): sequencing the most valuable type-strain genomes for metagenomic binning, comparative biology and taxonomic classification.</title>
        <authorList>
            <person name="Goeker M."/>
        </authorList>
    </citation>
    <scope>NUCLEOTIDE SEQUENCE [LARGE SCALE GENOMIC DNA]</scope>
    <source>
        <strain evidence="4 5">DSM 21600</strain>
    </source>
</reference>
<dbReference type="Gene3D" id="3.40.50.720">
    <property type="entry name" value="NAD(P)-binding Rossmann-like Domain"/>
    <property type="match status" value="1"/>
</dbReference>
<protein>
    <submittedName>
        <fullName evidence="4">NAD(P)-dependent dehydrogenase (Short-subunit alcohol dehydrogenase family)</fullName>
    </submittedName>
</protein>
<dbReference type="PANTHER" id="PTHR42760:SF133">
    <property type="entry name" value="3-OXOACYL-[ACYL-CARRIER-PROTEIN] REDUCTASE"/>
    <property type="match status" value="1"/>
</dbReference>
<dbReference type="SUPFAM" id="SSF51735">
    <property type="entry name" value="NAD(P)-binding Rossmann-fold domains"/>
    <property type="match status" value="1"/>
</dbReference>
<feature type="domain" description="Ketoreductase" evidence="3">
    <location>
        <begin position="7"/>
        <end position="179"/>
    </location>
</feature>
<dbReference type="RefSeq" id="WP_209945793.1">
    <property type="nucleotide sequence ID" value="NZ_JAGGJU010000007.1"/>
</dbReference>
<keyword evidence="5" id="KW-1185">Reference proteome</keyword>
<dbReference type="InterPro" id="IPR020904">
    <property type="entry name" value="Sc_DH/Rdtase_CS"/>
</dbReference>
<comment type="similarity">
    <text evidence="1">Belongs to the short-chain dehydrogenases/reductases (SDR) family.</text>
</comment>
<dbReference type="EMBL" id="JAGGJU010000007">
    <property type="protein sequence ID" value="MBP1851248.1"/>
    <property type="molecule type" value="Genomic_DNA"/>
</dbReference>
<evidence type="ECO:0000256" key="1">
    <source>
        <dbReference type="ARBA" id="ARBA00006484"/>
    </source>
</evidence>
<organism evidence="4 5">
    <name type="scientific">Rhizobium halophytocola</name>
    <dbReference type="NCBI Taxonomy" id="735519"/>
    <lineage>
        <taxon>Bacteria</taxon>
        <taxon>Pseudomonadati</taxon>
        <taxon>Pseudomonadota</taxon>
        <taxon>Alphaproteobacteria</taxon>
        <taxon>Hyphomicrobiales</taxon>
        <taxon>Rhizobiaceae</taxon>
        <taxon>Rhizobium/Agrobacterium group</taxon>
        <taxon>Rhizobium</taxon>
    </lineage>
</organism>
<keyword evidence="2" id="KW-0560">Oxidoreductase</keyword>